<name>A0ABQ7ZEK0_BRANA</name>
<proteinExistence type="predicted"/>
<sequence length="133" mass="14414">MFTGLLNSGEKTQSVMVVTTVNPKIFGGNLYLNSTPVTKFYFDTNIPPSIKELKSSLGGAAAEVFPCVDTMEAMKKVKMSIGDLNTYISNSNEQVFVALKISPANCNFVVSVKTQEADFFCKARTVGVLQQNG</sequence>
<organism evidence="1 2">
    <name type="scientific">Brassica napus</name>
    <name type="common">Rape</name>
    <dbReference type="NCBI Taxonomy" id="3708"/>
    <lineage>
        <taxon>Eukaryota</taxon>
        <taxon>Viridiplantae</taxon>
        <taxon>Streptophyta</taxon>
        <taxon>Embryophyta</taxon>
        <taxon>Tracheophyta</taxon>
        <taxon>Spermatophyta</taxon>
        <taxon>Magnoliopsida</taxon>
        <taxon>eudicotyledons</taxon>
        <taxon>Gunneridae</taxon>
        <taxon>Pentapetalae</taxon>
        <taxon>rosids</taxon>
        <taxon>malvids</taxon>
        <taxon>Brassicales</taxon>
        <taxon>Brassicaceae</taxon>
        <taxon>Brassiceae</taxon>
        <taxon>Brassica</taxon>
    </lineage>
</organism>
<protein>
    <submittedName>
        <fullName evidence="1">Uncharacterized protein</fullName>
    </submittedName>
</protein>
<comment type="caution">
    <text evidence="1">The sequence shown here is derived from an EMBL/GenBank/DDBJ whole genome shotgun (WGS) entry which is preliminary data.</text>
</comment>
<gene>
    <name evidence="1" type="ORF">HID58_066033</name>
</gene>
<dbReference type="EMBL" id="JAGKQM010000015">
    <property type="protein sequence ID" value="KAH0878639.1"/>
    <property type="molecule type" value="Genomic_DNA"/>
</dbReference>
<evidence type="ECO:0000313" key="1">
    <source>
        <dbReference type="EMBL" id="KAH0878639.1"/>
    </source>
</evidence>
<keyword evidence="2" id="KW-1185">Reference proteome</keyword>
<accession>A0ABQ7ZEK0</accession>
<reference evidence="1 2" key="1">
    <citation type="submission" date="2021-05" db="EMBL/GenBank/DDBJ databases">
        <title>Genome Assembly of Synthetic Allotetraploid Brassica napus Reveals Homoeologous Exchanges between Subgenomes.</title>
        <authorList>
            <person name="Davis J.T."/>
        </authorList>
    </citation>
    <scope>NUCLEOTIDE SEQUENCE [LARGE SCALE GENOMIC DNA]</scope>
    <source>
        <strain evidence="2">cv. Da-Ae</strain>
        <tissue evidence="1">Seedling</tissue>
    </source>
</reference>
<evidence type="ECO:0000313" key="2">
    <source>
        <dbReference type="Proteomes" id="UP000824890"/>
    </source>
</evidence>
<dbReference type="Proteomes" id="UP000824890">
    <property type="component" value="Unassembled WGS sequence"/>
</dbReference>